<reference evidence="2" key="1">
    <citation type="journal article" date="2019" name="Int. J. Syst. Evol. Microbiol.">
        <title>The Global Catalogue of Microorganisms (GCM) 10K type strain sequencing project: providing services to taxonomists for standard genome sequencing and annotation.</title>
        <authorList>
            <consortium name="The Broad Institute Genomics Platform"/>
            <consortium name="The Broad Institute Genome Sequencing Center for Infectious Disease"/>
            <person name="Wu L."/>
            <person name="Ma J."/>
        </authorList>
    </citation>
    <scope>NUCLEOTIDE SEQUENCE [LARGE SCALE GENOMIC DNA]</scope>
    <source>
        <strain evidence="2">CGMCC 4.7641</strain>
    </source>
</reference>
<comment type="caution">
    <text evidence="1">The sequence shown here is derived from an EMBL/GenBank/DDBJ whole genome shotgun (WGS) entry which is preliminary data.</text>
</comment>
<evidence type="ECO:0000313" key="1">
    <source>
        <dbReference type="EMBL" id="MFD2474734.1"/>
    </source>
</evidence>
<name>A0ABW5HN54_9PSEU</name>
<evidence type="ECO:0000313" key="2">
    <source>
        <dbReference type="Proteomes" id="UP001597483"/>
    </source>
</evidence>
<organism evidence="1 2">
    <name type="scientific">Amycolatopsis silviterrae</name>
    <dbReference type="NCBI Taxonomy" id="1656914"/>
    <lineage>
        <taxon>Bacteria</taxon>
        <taxon>Bacillati</taxon>
        <taxon>Actinomycetota</taxon>
        <taxon>Actinomycetes</taxon>
        <taxon>Pseudonocardiales</taxon>
        <taxon>Pseudonocardiaceae</taxon>
        <taxon>Amycolatopsis</taxon>
    </lineage>
</organism>
<dbReference type="EMBL" id="JBHUKS010000041">
    <property type="protein sequence ID" value="MFD2474734.1"/>
    <property type="molecule type" value="Genomic_DNA"/>
</dbReference>
<gene>
    <name evidence="1" type="ORF">ACFSVL_45500</name>
</gene>
<accession>A0ABW5HN54</accession>
<protein>
    <submittedName>
        <fullName evidence="1">Uncharacterized protein</fullName>
    </submittedName>
</protein>
<keyword evidence="2" id="KW-1185">Reference proteome</keyword>
<dbReference type="Proteomes" id="UP001597483">
    <property type="component" value="Unassembled WGS sequence"/>
</dbReference>
<sequence>MPALASHSPTIYLREKPLEDAANGWIGDLFDSRNVDLTVKRLVEAQSAYCHVSRR</sequence>
<proteinExistence type="predicted"/>
<dbReference type="RefSeq" id="WP_378314225.1">
    <property type="nucleotide sequence ID" value="NZ_JBHUKS010000041.1"/>
</dbReference>